<gene>
    <name evidence="5" type="ORF">CAMP_LOCUS15489</name>
</gene>
<protein>
    <submittedName>
        <fullName evidence="5">Uncharacterized protein</fullName>
    </submittedName>
</protein>
<dbReference type="PROSITE" id="PS51682">
    <property type="entry name" value="SAM_OMT_I"/>
    <property type="match status" value="1"/>
</dbReference>
<dbReference type="InterPro" id="IPR029063">
    <property type="entry name" value="SAM-dependent_MTases_sf"/>
</dbReference>
<dbReference type="Pfam" id="PF01596">
    <property type="entry name" value="Methyltransf_3"/>
    <property type="match status" value="1"/>
</dbReference>
<keyword evidence="3" id="KW-0949">S-adenosyl-L-methionine</keyword>
<dbReference type="GO" id="GO:0008171">
    <property type="term" value="F:O-methyltransferase activity"/>
    <property type="evidence" value="ECO:0007669"/>
    <property type="project" value="InterPro"/>
</dbReference>
<evidence type="ECO:0000313" key="5">
    <source>
        <dbReference type="EMBL" id="CAI5452852.1"/>
    </source>
</evidence>
<dbReference type="Gene3D" id="3.40.50.150">
    <property type="entry name" value="Vaccinia Virus protein VP39"/>
    <property type="match status" value="1"/>
</dbReference>
<dbReference type="CDD" id="cd02440">
    <property type="entry name" value="AdoMet_MTases"/>
    <property type="match status" value="1"/>
</dbReference>
<comment type="similarity">
    <text evidence="4">Belongs to the class I-like SAM-binding methyltransferase superfamily. Cation-dependent O-methyltransferase family.</text>
</comment>
<dbReference type="OrthoDB" id="10251242at2759"/>
<comment type="caution">
    <text evidence="5">The sequence shown here is derived from an EMBL/GenBank/DDBJ whole genome shotgun (WGS) entry which is preliminary data.</text>
</comment>
<dbReference type="PANTHER" id="PTHR10509:SF93">
    <property type="entry name" value="CATECHOL O-METHYLTRANSFERASE DOMAIN-CONTAINING PROTEIN 1"/>
    <property type="match status" value="1"/>
</dbReference>
<reference evidence="5" key="1">
    <citation type="submission" date="2022-11" db="EMBL/GenBank/DDBJ databases">
        <authorList>
            <person name="Kikuchi T."/>
        </authorList>
    </citation>
    <scope>NUCLEOTIDE SEQUENCE</scope>
    <source>
        <strain evidence="5">PS1010</strain>
    </source>
</reference>
<dbReference type="AlphaFoldDB" id="A0A9P1IX62"/>
<evidence type="ECO:0000313" key="6">
    <source>
        <dbReference type="Proteomes" id="UP001152747"/>
    </source>
</evidence>
<dbReference type="SUPFAM" id="SSF53335">
    <property type="entry name" value="S-adenosyl-L-methionine-dependent methyltransferases"/>
    <property type="match status" value="1"/>
</dbReference>
<dbReference type="EMBL" id="CANHGI010000005">
    <property type="protein sequence ID" value="CAI5452852.1"/>
    <property type="molecule type" value="Genomic_DNA"/>
</dbReference>
<name>A0A9P1IX62_9PELO</name>
<dbReference type="GO" id="GO:0008757">
    <property type="term" value="F:S-adenosylmethionine-dependent methyltransferase activity"/>
    <property type="evidence" value="ECO:0007669"/>
    <property type="project" value="TreeGrafter"/>
</dbReference>
<dbReference type="Proteomes" id="UP001152747">
    <property type="component" value="Unassembled WGS sequence"/>
</dbReference>
<dbReference type="InterPro" id="IPR050362">
    <property type="entry name" value="Cation-dep_OMT"/>
</dbReference>
<keyword evidence="2" id="KW-0808">Transferase</keyword>
<organism evidence="5 6">
    <name type="scientific">Caenorhabditis angaria</name>
    <dbReference type="NCBI Taxonomy" id="860376"/>
    <lineage>
        <taxon>Eukaryota</taxon>
        <taxon>Metazoa</taxon>
        <taxon>Ecdysozoa</taxon>
        <taxon>Nematoda</taxon>
        <taxon>Chromadorea</taxon>
        <taxon>Rhabditida</taxon>
        <taxon>Rhabditina</taxon>
        <taxon>Rhabditomorpha</taxon>
        <taxon>Rhabditoidea</taxon>
        <taxon>Rhabditidae</taxon>
        <taxon>Peloderinae</taxon>
        <taxon>Caenorhabditis</taxon>
    </lineage>
</organism>
<evidence type="ECO:0000256" key="4">
    <source>
        <dbReference type="ARBA" id="ARBA00023453"/>
    </source>
</evidence>
<accession>A0A9P1IX62</accession>
<proteinExistence type="inferred from homology"/>
<keyword evidence="1" id="KW-0489">Methyltransferase</keyword>
<keyword evidence="6" id="KW-1185">Reference proteome</keyword>
<dbReference type="PANTHER" id="PTHR10509">
    <property type="entry name" value="O-METHYLTRANSFERASE-RELATED"/>
    <property type="match status" value="1"/>
</dbReference>
<evidence type="ECO:0000256" key="2">
    <source>
        <dbReference type="ARBA" id="ARBA00022679"/>
    </source>
</evidence>
<dbReference type="GO" id="GO:0032259">
    <property type="term" value="P:methylation"/>
    <property type="evidence" value="ECO:0007669"/>
    <property type="project" value="UniProtKB-KW"/>
</dbReference>
<evidence type="ECO:0000256" key="3">
    <source>
        <dbReference type="ARBA" id="ARBA00022691"/>
    </source>
</evidence>
<sequence>MAFIPSSIKSCLSNPDPHVNYSAKFTTIQDPLQKELQRATLGKAKEFGTLGAPEVLTFGENFIRAFKGKKVLDIGTYTGISALAWALALPDDGEVLTMDIDLNNYKKFGVPIISKHPETFKKIKAVEAPALETLDELIADGQSGTFDFAFIDADKENYENYYNRVVTLLKSGGVVFLDNCLWGGRVTVEEHLENDPLCAAIHKTNRIIFQDSRTYSALLNFGDGTHVAFKV</sequence>
<evidence type="ECO:0000256" key="1">
    <source>
        <dbReference type="ARBA" id="ARBA00022603"/>
    </source>
</evidence>
<dbReference type="InterPro" id="IPR002935">
    <property type="entry name" value="SAM_O-MeTrfase"/>
</dbReference>